<dbReference type="GO" id="GO:0045893">
    <property type="term" value="P:positive regulation of DNA-templated transcription"/>
    <property type="evidence" value="ECO:0007669"/>
    <property type="project" value="InterPro"/>
</dbReference>
<dbReference type="GO" id="GO:0003700">
    <property type="term" value="F:DNA-binding transcription factor activity"/>
    <property type="evidence" value="ECO:0007669"/>
    <property type="project" value="TreeGrafter"/>
</dbReference>
<evidence type="ECO:0000313" key="6">
    <source>
        <dbReference type="EMBL" id="TDU21935.1"/>
    </source>
</evidence>
<dbReference type="Gene3D" id="3.30.450.40">
    <property type="match status" value="1"/>
</dbReference>
<gene>
    <name evidence="6" type="ORF">C8E00_104115</name>
</gene>
<dbReference type="PANTHER" id="PTHR30136">
    <property type="entry name" value="HELIX-TURN-HELIX TRANSCRIPTIONAL REGULATOR, ICLR FAMILY"/>
    <property type="match status" value="1"/>
</dbReference>
<comment type="caution">
    <text evidence="6">The sequence shown here is derived from an EMBL/GenBank/DDBJ whole genome shotgun (WGS) entry which is preliminary data.</text>
</comment>
<name>A0A4R7NM99_9GAMM</name>
<dbReference type="GO" id="GO:0003677">
    <property type="term" value="F:DNA binding"/>
    <property type="evidence" value="ECO:0007669"/>
    <property type="project" value="UniProtKB-KW"/>
</dbReference>
<evidence type="ECO:0000259" key="5">
    <source>
        <dbReference type="PROSITE" id="PS51078"/>
    </source>
</evidence>
<keyword evidence="2" id="KW-0238">DNA-binding</keyword>
<dbReference type="EMBL" id="SOBR01000004">
    <property type="protein sequence ID" value="TDU21935.1"/>
    <property type="molecule type" value="Genomic_DNA"/>
</dbReference>
<dbReference type="PROSITE" id="PS51078">
    <property type="entry name" value="ICLR_ED"/>
    <property type="match status" value="1"/>
</dbReference>
<protein>
    <submittedName>
        <fullName evidence="6">IclR family transcriptional regulator</fullName>
    </submittedName>
</protein>
<dbReference type="PANTHER" id="PTHR30136:SF34">
    <property type="entry name" value="TRANSCRIPTIONAL REGULATOR"/>
    <property type="match status" value="1"/>
</dbReference>
<evidence type="ECO:0000256" key="1">
    <source>
        <dbReference type="ARBA" id="ARBA00023015"/>
    </source>
</evidence>
<evidence type="ECO:0000313" key="7">
    <source>
        <dbReference type="Proteomes" id="UP000295380"/>
    </source>
</evidence>
<dbReference type="PROSITE" id="PS51077">
    <property type="entry name" value="HTH_ICLR"/>
    <property type="match status" value="1"/>
</dbReference>
<evidence type="ECO:0000256" key="3">
    <source>
        <dbReference type="ARBA" id="ARBA00023163"/>
    </source>
</evidence>
<keyword evidence="3" id="KW-0804">Transcription</keyword>
<reference evidence="6 7" key="1">
    <citation type="submission" date="2019-03" db="EMBL/GenBank/DDBJ databases">
        <title>Genomic Encyclopedia of Type Strains, Phase IV (KMG-IV): sequencing the most valuable type-strain genomes for metagenomic binning, comparative biology and taxonomic classification.</title>
        <authorList>
            <person name="Goeker M."/>
        </authorList>
    </citation>
    <scope>NUCLEOTIDE SEQUENCE [LARGE SCALE GENOMIC DNA]</scope>
    <source>
        <strain evidence="6 7">DSM 6770</strain>
    </source>
</reference>
<organism evidence="6 7">
    <name type="scientific">Chromohalobacter marismortui</name>
    <dbReference type="NCBI Taxonomy" id="42055"/>
    <lineage>
        <taxon>Bacteria</taxon>
        <taxon>Pseudomonadati</taxon>
        <taxon>Pseudomonadota</taxon>
        <taxon>Gammaproteobacteria</taxon>
        <taxon>Oceanospirillales</taxon>
        <taxon>Halomonadaceae</taxon>
        <taxon>Chromohalobacter</taxon>
    </lineage>
</organism>
<dbReference type="GO" id="GO:0045892">
    <property type="term" value="P:negative regulation of DNA-templated transcription"/>
    <property type="evidence" value="ECO:0007669"/>
    <property type="project" value="TreeGrafter"/>
</dbReference>
<dbReference type="Gene3D" id="1.10.10.10">
    <property type="entry name" value="Winged helix-like DNA-binding domain superfamily/Winged helix DNA-binding domain"/>
    <property type="match status" value="1"/>
</dbReference>
<feature type="domain" description="IclR-ED" evidence="5">
    <location>
        <begin position="110"/>
        <end position="294"/>
    </location>
</feature>
<dbReference type="Pfam" id="PF09339">
    <property type="entry name" value="HTH_IclR"/>
    <property type="match status" value="1"/>
</dbReference>
<keyword evidence="1" id="KW-0805">Transcription regulation</keyword>
<dbReference type="InterPro" id="IPR005471">
    <property type="entry name" value="Tscrpt_reg_IclR_N"/>
</dbReference>
<sequence>MADMCSQFELYARVSQMTEQHNDQRQDGAKSMTLQINDEPLRPDDRDFVTALASGLDVILAFDHANPRMTLSEVAAKTGMNRARARRFLLTLNALGYVRKQHRHFELAPKTLQLGYAFLSANNYRTVIQQHLEDITHQTGESSSLGVLDGSEVTYVCRSAAPHRLMVITLAVGTRLPAVATSMGRVLLAQLPSDELEALLDTLTLEQHTERTITDKEELRDCLRQVREQGYCIVDQELDSGLRSLAVPAFDAHGKLLGAINVSTNAARIDMTMLTERFLPLLREKAQQIAHQVS</sequence>
<dbReference type="Proteomes" id="UP000295380">
    <property type="component" value="Unassembled WGS sequence"/>
</dbReference>
<evidence type="ECO:0000259" key="4">
    <source>
        <dbReference type="PROSITE" id="PS51077"/>
    </source>
</evidence>
<dbReference type="SMART" id="SM00346">
    <property type="entry name" value="HTH_ICLR"/>
    <property type="match status" value="1"/>
</dbReference>
<dbReference type="NCBIfam" id="TIGR02431">
    <property type="entry name" value="pcaR_pcaU"/>
    <property type="match status" value="1"/>
</dbReference>
<dbReference type="Pfam" id="PF01614">
    <property type="entry name" value="IclR_C"/>
    <property type="match status" value="1"/>
</dbReference>
<dbReference type="GO" id="GO:0046278">
    <property type="term" value="P:3,4-dihydroxybenzoate metabolic process"/>
    <property type="evidence" value="ECO:0007669"/>
    <property type="project" value="InterPro"/>
</dbReference>
<dbReference type="InterPro" id="IPR029016">
    <property type="entry name" value="GAF-like_dom_sf"/>
</dbReference>
<feature type="domain" description="HTH iclR-type" evidence="4">
    <location>
        <begin position="49"/>
        <end position="109"/>
    </location>
</feature>
<dbReference type="InterPro" id="IPR050707">
    <property type="entry name" value="HTH_MetabolicPath_Reg"/>
</dbReference>
<dbReference type="SUPFAM" id="SSF46785">
    <property type="entry name" value="Winged helix' DNA-binding domain"/>
    <property type="match status" value="1"/>
</dbReference>
<dbReference type="AlphaFoldDB" id="A0A4R7NM99"/>
<dbReference type="InterPro" id="IPR036390">
    <property type="entry name" value="WH_DNA-bd_sf"/>
</dbReference>
<dbReference type="InterPro" id="IPR014757">
    <property type="entry name" value="Tscrpt_reg_IclR_C"/>
</dbReference>
<dbReference type="SUPFAM" id="SSF55781">
    <property type="entry name" value="GAF domain-like"/>
    <property type="match status" value="1"/>
</dbReference>
<dbReference type="InterPro" id="IPR012794">
    <property type="entry name" value="PcaR_PcaU"/>
</dbReference>
<evidence type="ECO:0000256" key="2">
    <source>
        <dbReference type="ARBA" id="ARBA00023125"/>
    </source>
</evidence>
<proteinExistence type="predicted"/>
<accession>A0A4R7NM99</accession>
<keyword evidence="7" id="KW-1185">Reference proteome</keyword>
<dbReference type="InterPro" id="IPR036388">
    <property type="entry name" value="WH-like_DNA-bd_sf"/>
</dbReference>